<dbReference type="Proteomes" id="UP000183940">
    <property type="component" value="Unassembled WGS sequence"/>
</dbReference>
<evidence type="ECO:0000313" key="3">
    <source>
        <dbReference type="EMBL" id="OJJ25834.1"/>
    </source>
</evidence>
<reference evidence="3" key="1">
    <citation type="submission" date="2016-10" db="EMBL/GenBank/DDBJ databases">
        <title>CRISPR-Cas defence system in Roseofilum reptotaenium: evidence of a bacteriophage-cyanobacterium arms race in the coral black band disease.</title>
        <authorList>
            <person name="Buerger P."/>
            <person name="Wood-Charlson E.M."/>
            <person name="Weynberg K.D."/>
            <person name="Willis B."/>
            <person name="Van Oppen M.J."/>
        </authorList>
    </citation>
    <scope>NUCLEOTIDE SEQUENCE [LARGE SCALE GENOMIC DNA]</scope>
    <source>
        <strain evidence="3">AO1-A</strain>
    </source>
</reference>
<feature type="compositionally biased region" description="Low complexity" evidence="1">
    <location>
        <begin position="1"/>
        <end position="12"/>
    </location>
</feature>
<proteinExistence type="predicted"/>
<dbReference type="SUPFAM" id="SSF103511">
    <property type="entry name" value="Chlorophyll a-b binding protein"/>
    <property type="match status" value="1"/>
</dbReference>
<evidence type="ECO:0000313" key="4">
    <source>
        <dbReference type="Proteomes" id="UP000183940"/>
    </source>
</evidence>
<keyword evidence="2" id="KW-0812">Transmembrane</keyword>
<feature type="region of interest" description="Disordered" evidence="1">
    <location>
        <begin position="1"/>
        <end position="37"/>
    </location>
</feature>
<feature type="compositionally biased region" description="Pro residues" evidence="1">
    <location>
        <begin position="13"/>
        <end position="31"/>
    </location>
</feature>
<name>A0A1L9QT33_9CYAN</name>
<protein>
    <submittedName>
        <fullName evidence="3">High light inducible protein</fullName>
    </submittedName>
</protein>
<evidence type="ECO:0000256" key="1">
    <source>
        <dbReference type="SAM" id="MobiDB-lite"/>
    </source>
</evidence>
<organism evidence="3 4">
    <name type="scientific">Roseofilum reptotaenium AO1-A</name>
    <dbReference type="NCBI Taxonomy" id="1925591"/>
    <lineage>
        <taxon>Bacteria</taxon>
        <taxon>Bacillati</taxon>
        <taxon>Cyanobacteriota</taxon>
        <taxon>Cyanophyceae</taxon>
        <taxon>Desertifilales</taxon>
        <taxon>Desertifilaceae</taxon>
        <taxon>Roseofilum</taxon>
    </lineage>
</organism>
<keyword evidence="2" id="KW-0472">Membrane</keyword>
<sequence length="74" mass="8381">MPESSPELTPETPESPPETPPEPATPEPNPSEPSFGWTTYAEQLNGRFAMIGIILLLILEFFSQQTFFEWIGWQ</sequence>
<comment type="caution">
    <text evidence="3">The sequence shown here is derived from an EMBL/GenBank/DDBJ whole genome shotgun (WGS) entry which is preliminary data.</text>
</comment>
<accession>A0A1L9QT33</accession>
<evidence type="ECO:0000256" key="2">
    <source>
        <dbReference type="SAM" id="Phobius"/>
    </source>
</evidence>
<gene>
    <name evidence="3" type="ORF">BI308_09845</name>
</gene>
<dbReference type="EMBL" id="MLAW01000013">
    <property type="protein sequence ID" value="OJJ25834.1"/>
    <property type="molecule type" value="Genomic_DNA"/>
</dbReference>
<dbReference type="STRING" id="1925591.BI308_09845"/>
<dbReference type="AlphaFoldDB" id="A0A1L9QT33"/>
<feature type="transmembrane region" description="Helical" evidence="2">
    <location>
        <begin position="44"/>
        <end position="62"/>
    </location>
</feature>
<keyword evidence="2" id="KW-1133">Transmembrane helix</keyword>
<keyword evidence="4" id="KW-1185">Reference proteome</keyword>